<feature type="signal peptide" evidence="1">
    <location>
        <begin position="1"/>
        <end position="19"/>
    </location>
</feature>
<dbReference type="AlphaFoldDB" id="A0A7Y3R747"/>
<reference evidence="2 3" key="1">
    <citation type="submission" date="2020-05" db="EMBL/GenBank/DDBJ databases">
        <title>Draft genome of Flavobacterium sp. IMCC34852.</title>
        <authorList>
            <person name="Song J."/>
            <person name="Cho J.-C."/>
        </authorList>
    </citation>
    <scope>NUCLEOTIDE SEQUENCE [LARGE SCALE GENOMIC DNA]</scope>
    <source>
        <strain evidence="2 3">IMCC34852</strain>
    </source>
</reference>
<feature type="chain" id="PRO_5031241465" description="Lipocalin-like domain-containing protein" evidence="1">
    <location>
        <begin position="20"/>
        <end position="147"/>
    </location>
</feature>
<evidence type="ECO:0008006" key="4">
    <source>
        <dbReference type="Google" id="ProtNLM"/>
    </source>
</evidence>
<proteinExistence type="predicted"/>
<gene>
    <name evidence="2" type="ORF">HKT18_02915</name>
</gene>
<keyword evidence="3" id="KW-1185">Reference proteome</keyword>
<accession>A0A7Y3R747</accession>
<dbReference type="Proteomes" id="UP000536509">
    <property type="component" value="Unassembled WGS sequence"/>
</dbReference>
<comment type="caution">
    <text evidence="2">The sequence shown here is derived from an EMBL/GenBank/DDBJ whole genome shotgun (WGS) entry which is preliminary data.</text>
</comment>
<name>A0A7Y3R747_9FLAO</name>
<evidence type="ECO:0000313" key="3">
    <source>
        <dbReference type="Proteomes" id="UP000536509"/>
    </source>
</evidence>
<dbReference type="EMBL" id="JABEVX010000001">
    <property type="protein sequence ID" value="NNT71159.1"/>
    <property type="molecule type" value="Genomic_DNA"/>
</dbReference>
<dbReference type="RefSeq" id="WP_171221350.1">
    <property type="nucleotide sequence ID" value="NZ_CP121446.1"/>
</dbReference>
<protein>
    <recommendedName>
        <fullName evidence="4">Lipocalin-like domain-containing protein</fullName>
    </recommendedName>
</protein>
<organism evidence="2 3">
    <name type="scientific">Flavobacterium rivulicola</name>
    <dbReference type="NCBI Taxonomy" id="2732161"/>
    <lineage>
        <taxon>Bacteria</taxon>
        <taxon>Pseudomonadati</taxon>
        <taxon>Bacteroidota</taxon>
        <taxon>Flavobacteriia</taxon>
        <taxon>Flavobacteriales</taxon>
        <taxon>Flavobacteriaceae</taxon>
        <taxon>Flavobacterium</taxon>
    </lineage>
</organism>
<dbReference type="PROSITE" id="PS51257">
    <property type="entry name" value="PROKAR_LIPOPROTEIN"/>
    <property type="match status" value="1"/>
</dbReference>
<keyword evidence="1" id="KW-0732">Signal</keyword>
<sequence>MKKLLTLLFLLPLTFVSCGEDEKDFVEQNYLVGNWEIIQKGTRSPQGVILYQDYLNNSNCKDNYIFNSDFTFESNDYTTEEPCVSDKIEGTYDRFSTIVTLDYTIQVGETTQEESKSLTIVSLTYTEAIIAYTDDLGEVVYLKLQKV</sequence>
<evidence type="ECO:0000313" key="2">
    <source>
        <dbReference type="EMBL" id="NNT71159.1"/>
    </source>
</evidence>
<evidence type="ECO:0000256" key="1">
    <source>
        <dbReference type="SAM" id="SignalP"/>
    </source>
</evidence>